<feature type="region of interest" description="Disordered" evidence="1">
    <location>
        <begin position="514"/>
        <end position="563"/>
    </location>
</feature>
<dbReference type="Pfam" id="PF15232">
    <property type="entry name" value="DUF4585"/>
    <property type="match status" value="1"/>
</dbReference>
<feature type="compositionally biased region" description="Basic and acidic residues" evidence="1">
    <location>
        <begin position="1007"/>
        <end position="1030"/>
    </location>
</feature>
<sequence length="1747" mass="198682">MSQVVNTAINYKNDFNTANAESLIKHDVQPSAEEALTMVMKTSKSRNIDGEIAPLLEEKRHESIPPRPFNKTRTSDHLTENENKHISSQLQYEETNTGENNKAGDNVHMHSTAIRVVPAVTEKDSLQIVGKHDIATVTSDVVATNKNKQVASSSYDEKVNALNGEDITKDLTPASSEMQMKDSLEDKLGVHYSVRKLSNSIGGTHDNTQADNAKPEKPKKSGKSLEESKIQTMEGDYFQVQGVKETNDEAHNSADVGDMSDGVSKARGFPGFLPNKALISKEPYKGGKNEEFELDQSQTVDSSSISVQNENMKKKNSQTEDKQASKQSDAPIEKQSNNEKMEAGQAHYIRKHHMGSQSSLSARERQRSRNVHLTAENAVKEKPELRAKPKERASTIPEISALADYARLKVIVSEEQENTTQEFGPNKKEGFFPLIQTRHSRRPMSTADPKDLFVKEKSLPNKTETSAKVNKEPKALVFPITEKEHQRTGMYKLGDKEKHDKMLLEAKFNKKYAHDLNEKNKPPTGQTELMSGAGTHRVSQAHRRIHHPDNHLHTTPAVDKPRNTSEELIYLDKNSHIQPTLGQKPNMEESMATLRKVEKIQKQKDNNTGSKTVNRRTDKPKQEVSTTHQEETKAKQTKDERAAQKEEEMRTKQREEKRKMKETEEKRRMKIDEVRRAKLIREEEQRRAAQKGLQKRATLEELQRRVALEEQQRRAAPEEQQRRAAPEEEQRRAALEEQQRRAALEEQQRRAAPEEQQRRAAPEEEQRKAALEEQQRRAVPEEEQRRAALEEQQRRAALEEQQRRAAPEEQQRRAAPEEEQRKAALEEQQRRAVPEEEQRRAALEEQQRRAALEEQQRRAAPEEQQRRAAQKEQQRRAALEEQQGRAAQEEQERRAAQEEQQRRAALKEQQMRTALEEEQRRAALEEEQRRAAPEEQQRSSKGELQQRRAALEEEQRRAAQEEQQGELQLIEEQKLADQVEEKTLTDFEKEKKRKQREEEAAEISGEEIIKQIQEEKKAEQQTEQQRRERQKIQEWMRTLREEEEERKAIEIEKTIIKQKEENQAKGQKTRFPEVSYTAVKEEEKRVAGKQMLTQREDEISAKEREEGKSAAHRDKERAPQRDEQKKVAQRMAALQYYAITSTESESKPEERQLCSPLLPQQRNNPSELESAEDTGPHPRPYRPHAPASPVPSLPRSNTASPALGPKPSMFRVKDNTTRGYSFTKSVKPRFHKNLGEDFHAGLTMDRQLERGDEEQEIMRPSTVTSAHPDIEINRLDTVKESLTFQPVSSSQGYPAPLPQHRPYFRRSIALDDDDSRSVISTMSEDVESFASSAAHLSDVRCMYDYKRPESACSFSSDMSRSLGKPPTVPPKSDKALRRAKRLSSRRINRELSKAVADNTAGVKKSPQEVSNIPSTSSTEVRFFTRHAVASPHISALVSLAHAPALGSSLPSHTEHQSSNHSIHAPSYATCPISLPASLPHANAPASHIAAPKTVAHVASSPTLQHANHPAPVTQYHVESSYPQPYPLTQRKVLQDPGSGQYFVVDMPVQVKKKTFFDPETGNYVQLNVRESSQSTSCPQLQQTYSQPQLQPQIQAMLHQHPLSRASPAGKPFVLYQGYDGCPQGHQPINSVAPHRSSGPVALHQDQQPVRENHSYGYSAPQMGQNSEGSCYSPEKTPYMDTVNETDKTYSTVYNTHGSYESFPECDTNSQLAGSSVCENDNSAHSRYQPRDIIAMSELEDFMEVSDW</sequence>
<evidence type="ECO:0000313" key="3">
    <source>
        <dbReference type="Ensembl" id="ENSMALP00000023158.1"/>
    </source>
</evidence>
<feature type="compositionally biased region" description="Polar residues" evidence="1">
    <location>
        <begin position="198"/>
        <end position="211"/>
    </location>
</feature>
<dbReference type="PANTHER" id="PTHR33775">
    <property type="entry name" value="CARDIAC-ENRICHED FHL2-INTERACTING PROTEIN-RELATED"/>
    <property type="match status" value="1"/>
</dbReference>
<dbReference type="PANTHER" id="PTHR33775:SF2">
    <property type="entry name" value="CARDIAC-ENRICHED FHL2-INTERACTING PROTEIN"/>
    <property type="match status" value="1"/>
</dbReference>
<feature type="compositionally biased region" description="Low complexity" evidence="1">
    <location>
        <begin position="961"/>
        <end position="970"/>
    </location>
</feature>
<dbReference type="Ensembl" id="ENSMALT00000023600.1">
    <property type="protein sequence ID" value="ENSMALP00000023158.1"/>
    <property type="gene ID" value="ENSMALG00000016147.1"/>
</dbReference>
<feature type="region of interest" description="Disordered" evidence="1">
    <location>
        <begin position="1248"/>
        <end position="1267"/>
    </location>
</feature>
<feature type="compositionally biased region" description="Basic and acidic residues" evidence="1">
    <location>
        <begin position="311"/>
        <end position="324"/>
    </location>
</feature>
<accession>A0A3Q3JRJ0</accession>
<dbReference type="Proteomes" id="UP000261600">
    <property type="component" value="Unplaced"/>
</dbReference>
<feature type="compositionally biased region" description="Basic and acidic residues" evidence="1">
    <location>
        <begin position="73"/>
        <end position="85"/>
    </location>
</feature>
<dbReference type="GO" id="GO:0030018">
    <property type="term" value="C:Z disc"/>
    <property type="evidence" value="ECO:0007669"/>
    <property type="project" value="TreeGrafter"/>
</dbReference>
<feature type="region of interest" description="Disordered" evidence="1">
    <location>
        <begin position="63"/>
        <end position="91"/>
    </location>
</feature>
<feature type="compositionally biased region" description="Basic and acidic residues" evidence="1">
    <location>
        <begin position="971"/>
        <end position="998"/>
    </location>
</feature>
<feature type="region of interest" description="Disordered" evidence="1">
    <location>
        <begin position="416"/>
        <end position="468"/>
    </location>
</feature>
<keyword evidence="4" id="KW-1185">Reference proteome</keyword>
<dbReference type="STRING" id="43700.ENSMALP00000023158"/>
<feature type="region of interest" description="Disordered" evidence="1">
    <location>
        <begin position="198"/>
        <end position="227"/>
    </location>
</feature>
<feature type="region of interest" description="Disordered" evidence="1">
    <location>
        <begin position="290"/>
        <end position="393"/>
    </location>
</feature>
<feature type="compositionally biased region" description="Basic and acidic residues" evidence="1">
    <location>
        <begin position="697"/>
        <end position="960"/>
    </location>
</feature>
<feature type="compositionally biased region" description="Basic and acidic residues" evidence="1">
    <location>
        <begin position="1054"/>
        <end position="1063"/>
    </location>
</feature>
<name>A0A3Q3JRJ0_MONAL</name>
<feature type="region of interest" description="Disordered" evidence="1">
    <location>
        <begin position="1354"/>
        <end position="1374"/>
    </location>
</feature>
<dbReference type="GO" id="GO:0070886">
    <property type="term" value="P:positive regulation of calcineurin-NFAT signaling cascade"/>
    <property type="evidence" value="ECO:0007669"/>
    <property type="project" value="TreeGrafter"/>
</dbReference>
<feature type="compositionally biased region" description="Basic and acidic residues" evidence="1">
    <location>
        <begin position="213"/>
        <end position="227"/>
    </location>
</feature>
<organism evidence="3 4">
    <name type="scientific">Monopterus albus</name>
    <name type="common">Swamp eel</name>
    <dbReference type="NCBI Taxonomy" id="43700"/>
    <lineage>
        <taxon>Eukaryota</taxon>
        <taxon>Metazoa</taxon>
        <taxon>Chordata</taxon>
        <taxon>Craniata</taxon>
        <taxon>Vertebrata</taxon>
        <taxon>Euteleostomi</taxon>
        <taxon>Actinopterygii</taxon>
        <taxon>Neopterygii</taxon>
        <taxon>Teleostei</taxon>
        <taxon>Neoteleostei</taxon>
        <taxon>Acanthomorphata</taxon>
        <taxon>Anabantaria</taxon>
        <taxon>Synbranchiformes</taxon>
        <taxon>Synbranchidae</taxon>
        <taxon>Monopterus</taxon>
    </lineage>
</organism>
<feature type="compositionally biased region" description="Basic and acidic residues" evidence="1">
    <location>
        <begin position="615"/>
        <end position="687"/>
    </location>
</feature>
<dbReference type="InterPro" id="IPR027838">
    <property type="entry name" value="DUF4585"/>
</dbReference>
<proteinExistence type="predicted"/>
<evidence type="ECO:0000313" key="4">
    <source>
        <dbReference type="Proteomes" id="UP000261600"/>
    </source>
</evidence>
<feature type="compositionally biased region" description="Basic and acidic residues" evidence="1">
    <location>
        <begin position="448"/>
        <end position="459"/>
    </location>
</feature>
<feature type="compositionally biased region" description="Basic and acidic residues" evidence="1">
    <location>
        <begin position="378"/>
        <end position="393"/>
    </location>
</feature>
<reference evidence="3" key="1">
    <citation type="submission" date="2025-08" db="UniProtKB">
        <authorList>
            <consortium name="Ensembl"/>
        </authorList>
    </citation>
    <scope>IDENTIFICATION</scope>
</reference>
<protein>
    <recommendedName>
        <fullName evidence="2">DUF4585 domain-containing protein</fullName>
    </recommendedName>
</protein>
<reference evidence="3" key="2">
    <citation type="submission" date="2025-09" db="UniProtKB">
        <authorList>
            <consortium name="Ensembl"/>
        </authorList>
    </citation>
    <scope>IDENTIFICATION</scope>
</reference>
<feature type="compositionally biased region" description="Polar residues" evidence="1">
    <location>
        <begin position="295"/>
        <end position="310"/>
    </location>
</feature>
<feature type="region of interest" description="Disordered" evidence="1">
    <location>
        <begin position="598"/>
        <end position="1030"/>
    </location>
</feature>
<evidence type="ECO:0000259" key="2">
    <source>
        <dbReference type="Pfam" id="PF15232"/>
    </source>
</evidence>
<dbReference type="InterPro" id="IPR052303">
    <property type="entry name" value="CEFIP"/>
</dbReference>
<feature type="compositionally biased region" description="Basic and acidic residues" evidence="1">
    <location>
        <begin position="1094"/>
        <end position="1126"/>
    </location>
</feature>
<feature type="region of interest" description="Disordered" evidence="1">
    <location>
        <begin position="1054"/>
        <end position="1218"/>
    </location>
</feature>
<evidence type="ECO:0000256" key="1">
    <source>
        <dbReference type="SAM" id="MobiDB-lite"/>
    </source>
</evidence>
<feature type="compositionally biased region" description="Polar residues" evidence="1">
    <location>
        <begin position="1158"/>
        <end position="1167"/>
    </location>
</feature>
<feature type="domain" description="DUF4585" evidence="2">
    <location>
        <begin position="1524"/>
        <end position="1591"/>
    </location>
</feature>